<dbReference type="InterPro" id="IPR004477">
    <property type="entry name" value="ComEC_N"/>
</dbReference>
<name>A0A521ALK0_9BACT</name>
<dbReference type="SMART" id="SM00849">
    <property type="entry name" value="Lactamase_B"/>
    <property type="match status" value="1"/>
</dbReference>
<comment type="subcellular location">
    <subcellularLocation>
        <location evidence="1">Cell membrane</location>
        <topology evidence="1">Multi-pass membrane protein</topology>
    </subcellularLocation>
</comment>
<dbReference type="NCBIfam" id="TIGR00360">
    <property type="entry name" value="ComEC_N-term"/>
    <property type="match status" value="1"/>
</dbReference>
<dbReference type="SUPFAM" id="SSF56281">
    <property type="entry name" value="Metallo-hydrolase/oxidoreductase"/>
    <property type="match status" value="1"/>
</dbReference>
<evidence type="ECO:0000256" key="2">
    <source>
        <dbReference type="ARBA" id="ARBA00022475"/>
    </source>
</evidence>
<feature type="transmembrane region" description="Helical" evidence="6">
    <location>
        <begin position="367"/>
        <end position="391"/>
    </location>
</feature>
<dbReference type="PANTHER" id="PTHR30619:SF7">
    <property type="entry name" value="BETA-LACTAMASE DOMAIN PROTEIN"/>
    <property type="match status" value="1"/>
</dbReference>
<feature type="transmembrane region" description="Helical" evidence="6">
    <location>
        <begin position="437"/>
        <end position="458"/>
    </location>
</feature>
<dbReference type="Pfam" id="PF03772">
    <property type="entry name" value="Competence"/>
    <property type="match status" value="1"/>
</dbReference>
<dbReference type="Pfam" id="PF00753">
    <property type="entry name" value="Lactamase_B"/>
    <property type="match status" value="1"/>
</dbReference>
<keyword evidence="3 6" id="KW-0812">Transmembrane</keyword>
<dbReference type="NCBIfam" id="TIGR00361">
    <property type="entry name" value="ComEC_Rec2"/>
    <property type="match status" value="1"/>
</dbReference>
<keyword evidence="5 6" id="KW-0472">Membrane</keyword>
<sequence length="805" mass="90516">MDAYQTYRFPFASYPAVRLVLLLATGIALDFYIDPDFWWWMVSFGGILILYLMSELVYERRLNPWTYYAAVGCYLWMLMLFGGLWHSVLDGNGRSVEAEVISAYSWQQLTFSGEVSGIRPSSTGKYHIDIVVDSTIFPSKLVWGREYNLRAVLDLREVRLPVPLELGDYLQVSAVVYPLEEPRNPHEFDYKEYLASREIYLQAGIKCIGAVRSSHRPSMWNMLRREVQSSVEHNFSRHAAPLAKALLLGDKNELSRETRLAFSRAGLSHIMAVSGLHVGFILAPFWVLLPLCWSIPHGEKMGLLIVTLLLFFYAGLTGFSASVTRASLTGGLLIYGRLFHKVRNSRNLTAVAALLILLFSPEDLFSIGFQLSFSAVYIILLVAPVISYGLPEWVKHRWYGTPVMVMVISLVVQMGLFPLLGYYFGEFSVAGPLANALVVPVLGIIVPLALILLPFSLVSPWLSRTLNIPVDYCFRLFDRLVKQISGWEGSWMQVQVEGGIQFVIWAMLIFFTAALPIAKLRWKVFSLILALLCVPQLHNLYLKLYPDTLVLTVFDVGQGDAVLVRTPAGKHFLIDSGPWKPGYTSAEYVILPYLKAEGIDHLDGLFLSHPHADHIGGTEELIRNLSVDTIYNSGSAYDSRLYHAYHELADKKRVPVRTLKAGNSVVLDAATRLLVYGPDGKASSVSNVNNRSLVFEVVYGSMEFLFTGDAESGQEQRLLKKYPDLINTDFLKVAHHGSRSSSTEDFLRATSPEVAVVSLGWRNPFRHPHQTAVQRLRRNTNELYFTSLEGAVKLVSDGREIWVDP</sequence>
<feature type="domain" description="Metallo-beta-lactamase" evidence="7">
    <location>
        <begin position="558"/>
        <end position="761"/>
    </location>
</feature>
<dbReference type="CDD" id="cd07731">
    <property type="entry name" value="ComA-like_MBL-fold"/>
    <property type="match status" value="1"/>
</dbReference>
<dbReference type="GO" id="GO:0030420">
    <property type="term" value="P:establishment of competence for transformation"/>
    <property type="evidence" value="ECO:0007669"/>
    <property type="project" value="InterPro"/>
</dbReference>
<accession>A0A521ALK0</accession>
<dbReference type="InterPro" id="IPR001279">
    <property type="entry name" value="Metallo-B-lactamas"/>
</dbReference>
<dbReference type="Pfam" id="PF13567">
    <property type="entry name" value="DUF4131"/>
    <property type="match status" value="1"/>
</dbReference>
<feature type="transmembrane region" description="Helical" evidence="6">
    <location>
        <begin position="301"/>
        <end position="323"/>
    </location>
</feature>
<proteinExistence type="predicted"/>
<organism evidence="8 9">
    <name type="scientific">Fodinibius sediminis</name>
    <dbReference type="NCBI Taxonomy" id="1214077"/>
    <lineage>
        <taxon>Bacteria</taxon>
        <taxon>Pseudomonadati</taxon>
        <taxon>Balneolota</taxon>
        <taxon>Balneolia</taxon>
        <taxon>Balneolales</taxon>
        <taxon>Balneolaceae</taxon>
        <taxon>Fodinibius</taxon>
    </lineage>
</organism>
<feature type="transmembrane region" description="Helical" evidence="6">
    <location>
        <begin position="12"/>
        <end position="32"/>
    </location>
</feature>
<feature type="transmembrane region" description="Helical" evidence="6">
    <location>
        <begin position="403"/>
        <end position="425"/>
    </location>
</feature>
<dbReference type="OrthoDB" id="9761531at2"/>
<dbReference type="InterPro" id="IPR036866">
    <property type="entry name" value="RibonucZ/Hydroxyglut_hydro"/>
</dbReference>
<evidence type="ECO:0000256" key="1">
    <source>
        <dbReference type="ARBA" id="ARBA00004651"/>
    </source>
</evidence>
<evidence type="ECO:0000256" key="4">
    <source>
        <dbReference type="ARBA" id="ARBA00022989"/>
    </source>
</evidence>
<dbReference type="InterPro" id="IPR004797">
    <property type="entry name" value="Competence_ComEC/Rec2"/>
</dbReference>
<dbReference type="GO" id="GO:0005886">
    <property type="term" value="C:plasma membrane"/>
    <property type="evidence" value="ECO:0007669"/>
    <property type="project" value="UniProtKB-SubCell"/>
</dbReference>
<dbReference type="RefSeq" id="WP_142712666.1">
    <property type="nucleotide sequence ID" value="NZ_FXTH01000001.1"/>
</dbReference>
<evidence type="ECO:0000259" key="7">
    <source>
        <dbReference type="SMART" id="SM00849"/>
    </source>
</evidence>
<evidence type="ECO:0000256" key="5">
    <source>
        <dbReference type="ARBA" id="ARBA00023136"/>
    </source>
</evidence>
<evidence type="ECO:0000256" key="6">
    <source>
        <dbReference type="SAM" id="Phobius"/>
    </source>
</evidence>
<evidence type="ECO:0000313" key="8">
    <source>
        <dbReference type="EMBL" id="SMO35687.1"/>
    </source>
</evidence>
<feature type="transmembrane region" description="Helical" evidence="6">
    <location>
        <begin position="499"/>
        <end position="518"/>
    </location>
</feature>
<dbReference type="Gene3D" id="3.60.15.10">
    <property type="entry name" value="Ribonuclease Z/Hydroxyacylglutathione hydrolase-like"/>
    <property type="match status" value="1"/>
</dbReference>
<dbReference type="PANTHER" id="PTHR30619">
    <property type="entry name" value="DNA INTERNALIZATION/COMPETENCE PROTEIN COMEC/REC2"/>
    <property type="match status" value="1"/>
</dbReference>
<keyword evidence="9" id="KW-1185">Reference proteome</keyword>
<feature type="transmembrane region" description="Helical" evidence="6">
    <location>
        <begin position="266"/>
        <end position="289"/>
    </location>
</feature>
<feature type="transmembrane region" description="Helical" evidence="6">
    <location>
        <begin position="37"/>
        <end position="53"/>
    </location>
</feature>
<gene>
    <name evidence="8" type="ORF">SAMN06265218_101200</name>
</gene>
<keyword evidence="4 6" id="KW-1133">Transmembrane helix</keyword>
<dbReference type="InterPro" id="IPR025405">
    <property type="entry name" value="DUF4131"/>
</dbReference>
<dbReference type="Proteomes" id="UP000317593">
    <property type="component" value="Unassembled WGS sequence"/>
</dbReference>
<dbReference type="InterPro" id="IPR035681">
    <property type="entry name" value="ComA-like_MBL"/>
</dbReference>
<protein>
    <submittedName>
        <fullName evidence="8">Competence protein ComEC</fullName>
    </submittedName>
</protein>
<dbReference type="InterPro" id="IPR052159">
    <property type="entry name" value="Competence_DNA_uptake"/>
</dbReference>
<evidence type="ECO:0000313" key="9">
    <source>
        <dbReference type="Proteomes" id="UP000317593"/>
    </source>
</evidence>
<dbReference type="AlphaFoldDB" id="A0A521ALK0"/>
<keyword evidence="2" id="KW-1003">Cell membrane</keyword>
<evidence type="ECO:0000256" key="3">
    <source>
        <dbReference type="ARBA" id="ARBA00022692"/>
    </source>
</evidence>
<dbReference type="EMBL" id="FXTH01000001">
    <property type="protein sequence ID" value="SMO35687.1"/>
    <property type="molecule type" value="Genomic_DNA"/>
</dbReference>
<reference evidence="8 9" key="1">
    <citation type="submission" date="2017-05" db="EMBL/GenBank/DDBJ databases">
        <authorList>
            <person name="Varghese N."/>
            <person name="Submissions S."/>
        </authorList>
    </citation>
    <scope>NUCLEOTIDE SEQUENCE [LARGE SCALE GENOMIC DNA]</scope>
    <source>
        <strain evidence="8 9">DSM 21194</strain>
    </source>
</reference>
<feature type="transmembrane region" description="Helical" evidence="6">
    <location>
        <begin position="65"/>
        <end position="85"/>
    </location>
</feature>